<keyword evidence="18" id="KW-0943">RNA-mediated gene silencing</keyword>
<feature type="domain" description="DRBM" evidence="23">
    <location>
        <begin position="1836"/>
        <end position="1859"/>
    </location>
</feature>
<dbReference type="InterPro" id="IPR044441">
    <property type="entry name" value="DICER_DSRM"/>
</dbReference>
<dbReference type="FunFam" id="2.170.260.10:FF:000002">
    <property type="entry name" value="Putative Endoribonuclease Dicer"/>
    <property type="match status" value="1"/>
</dbReference>
<feature type="compositionally biased region" description="Basic and acidic residues" evidence="22">
    <location>
        <begin position="1"/>
        <end position="21"/>
    </location>
</feature>
<proteinExistence type="inferred from homology"/>
<dbReference type="GO" id="GO:0016441">
    <property type="term" value="P:post-transcriptional gene silencing"/>
    <property type="evidence" value="ECO:0007669"/>
    <property type="project" value="UniProtKB-ARBA"/>
</dbReference>
<feature type="domain" description="Helicase ATP-binding" evidence="26">
    <location>
        <begin position="36"/>
        <end position="214"/>
    </location>
</feature>
<dbReference type="Gene3D" id="2.170.260.10">
    <property type="entry name" value="paz domain"/>
    <property type="match status" value="1"/>
</dbReference>
<dbReference type="InterPro" id="IPR005034">
    <property type="entry name" value="Dicer_dimerisation"/>
</dbReference>
<keyword evidence="19" id="KW-0464">Manganese</keyword>
<dbReference type="FunFam" id="3.30.160.20:FF:000015">
    <property type="entry name" value="endoribonuclease Dicer"/>
    <property type="match status" value="1"/>
</dbReference>
<dbReference type="PANTHER" id="PTHR14950:SF37">
    <property type="entry name" value="ENDORIBONUCLEASE DICER"/>
    <property type="match status" value="1"/>
</dbReference>
<dbReference type="FunFam" id="1.10.1520.10:FF:000005">
    <property type="entry name" value="Putative endoribonuclease dicer"/>
    <property type="match status" value="1"/>
</dbReference>
<organism evidence="29 30">
    <name type="scientific">Lingula anatina</name>
    <name type="common">Brachiopod</name>
    <name type="synonym">Lingula unguis</name>
    <dbReference type="NCBI Taxonomy" id="7574"/>
    <lineage>
        <taxon>Eukaryota</taxon>
        <taxon>Metazoa</taxon>
        <taxon>Spiralia</taxon>
        <taxon>Lophotrochozoa</taxon>
        <taxon>Brachiopoda</taxon>
        <taxon>Linguliformea</taxon>
        <taxon>Lingulata</taxon>
        <taxon>Lingulida</taxon>
        <taxon>Linguloidea</taxon>
        <taxon>Lingulidae</taxon>
        <taxon>Lingula</taxon>
    </lineage>
</organism>
<dbReference type="Pfam" id="PF20932">
    <property type="entry name" value="Dicer_dsRBD"/>
    <property type="match status" value="1"/>
</dbReference>
<dbReference type="Gene3D" id="3.30.160.20">
    <property type="match status" value="1"/>
</dbReference>
<dbReference type="GO" id="GO:0004386">
    <property type="term" value="F:helicase activity"/>
    <property type="evidence" value="ECO:0007669"/>
    <property type="project" value="UniProtKB-KW"/>
</dbReference>
<evidence type="ECO:0000259" key="23">
    <source>
        <dbReference type="PROSITE" id="PS50137"/>
    </source>
</evidence>
<feature type="compositionally biased region" description="Polar residues" evidence="22">
    <location>
        <begin position="1557"/>
        <end position="1567"/>
    </location>
</feature>
<keyword evidence="29" id="KW-1185">Reference proteome</keyword>
<dbReference type="CDD" id="cd15903">
    <property type="entry name" value="Dicer_PBD"/>
    <property type="match status" value="1"/>
</dbReference>
<dbReference type="InterPro" id="IPR014001">
    <property type="entry name" value="Helicase_ATP-bd"/>
</dbReference>
<evidence type="ECO:0000256" key="3">
    <source>
        <dbReference type="ARBA" id="ARBA00001946"/>
    </source>
</evidence>
<dbReference type="Pfam" id="PF00636">
    <property type="entry name" value="Ribonuclease_3"/>
    <property type="match status" value="2"/>
</dbReference>
<dbReference type="PROSITE" id="PS00517">
    <property type="entry name" value="RNASE_3_1"/>
    <property type="match status" value="1"/>
</dbReference>
<dbReference type="GO" id="GO:0051239">
    <property type="term" value="P:regulation of multicellular organismal process"/>
    <property type="evidence" value="ECO:0007669"/>
    <property type="project" value="UniProtKB-ARBA"/>
</dbReference>
<dbReference type="PROSITE" id="PS50821">
    <property type="entry name" value="PAZ"/>
    <property type="match status" value="1"/>
</dbReference>
<evidence type="ECO:0000313" key="29">
    <source>
        <dbReference type="Proteomes" id="UP000085678"/>
    </source>
</evidence>
<dbReference type="InParanoid" id="A0A1S3JIA9"/>
<dbReference type="GO" id="GO:0004530">
    <property type="term" value="F:deoxyribonuclease I activity"/>
    <property type="evidence" value="ECO:0007669"/>
    <property type="project" value="TreeGrafter"/>
</dbReference>
<evidence type="ECO:0000256" key="14">
    <source>
        <dbReference type="ARBA" id="ARBA00022806"/>
    </source>
</evidence>
<evidence type="ECO:0000256" key="5">
    <source>
        <dbReference type="ARBA" id="ARBA00012177"/>
    </source>
</evidence>
<dbReference type="FunFam" id="3.30.160.380:FF:000001">
    <property type="entry name" value="Endoribonuclease dicer-like 1"/>
    <property type="match status" value="1"/>
</dbReference>
<keyword evidence="6" id="KW-0963">Cytoplasm</keyword>
<keyword evidence="16" id="KW-0460">Magnesium</keyword>
<dbReference type="FunFam" id="1.10.1520.10:FF:000023">
    <property type="entry name" value="Endoribonuclease dcr-1"/>
    <property type="match status" value="1"/>
</dbReference>
<dbReference type="SUPFAM" id="SSF52540">
    <property type="entry name" value="P-loop containing nucleoside triphosphate hydrolases"/>
    <property type="match status" value="1"/>
</dbReference>
<dbReference type="GeneID" id="106173323"/>
<feature type="domain" description="RNase III" evidence="24">
    <location>
        <begin position="1325"/>
        <end position="1522"/>
    </location>
</feature>
<dbReference type="Pfam" id="PF20930">
    <property type="entry name" value="Dicer_PBD"/>
    <property type="match status" value="1"/>
</dbReference>
<dbReference type="Pfam" id="PF04851">
    <property type="entry name" value="ResIII"/>
    <property type="match status" value="1"/>
</dbReference>
<dbReference type="GO" id="GO:0030422">
    <property type="term" value="P:siRNA processing"/>
    <property type="evidence" value="ECO:0007669"/>
    <property type="project" value="InterPro"/>
</dbReference>
<dbReference type="InterPro" id="IPR001650">
    <property type="entry name" value="Helicase_C-like"/>
</dbReference>
<evidence type="ECO:0000259" key="27">
    <source>
        <dbReference type="PROSITE" id="PS51194"/>
    </source>
</evidence>
<evidence type="ECO:0000256" key="9">
    <source>
        <dbReference type="ARBA" id="ARBA00022723"/>
    </source>
</evidence>
<keyword evidence="13" id="KW-0378">Hydrolase</keyword>
<dbReference type="KEGG" id="lak:106173323"/>
<dbReference type="GO" id="GO:0006309">
    <property type="term" value="P:apoptotic DNA fragmentation"/>
    <property type="evidence" value="ECO:0007669"/>
    <property type="project" value="TreeGrafter"/>
</dbReference>
<dbReference type="Pfam" id="PF20931">
    <property type="entry name" value="Dicer_platform"/>
    <property type="match status" value="1"/>
</dbReference>
<dbReference type="InterPro" id="IPR027417">
    <property type="entry name" value="P-loop_NTPase"/>
</dbReference>
<dbReference type="InterPro" id="IPR036085">
    <property type="entry name" value="PAZ_dom_sf"/>
</dbReference>
<evidence type="ECO:0000256" key="21">
    <source>
        <dbReference type="PROSITE-ProRule" id="PRU00657"/>
    </source>
</evidence>
<dbReference type="CDD" id="cd00593">
    <property type="entry name" value="RIBOc"/>
    <property type="match status" value="2"/>
</dbReference>
<dbReference type="Gene3D" id="1.10.1520.10">
    <property type="entry name" value="Ribonuclease III domain"/>
    <property type="match status" value="2"/>
</dbReference>
<dbReference type="GO" id="GO:0005634">
    <property type="term" value="C:nucleus"/>
    <property type="evidence" value="ECO:0007669"/>
    <property type="project" value="TreeGrafter"/>
</dbReference>
<dbReference type="InterPro" id="IPR048513">
    <property type="entry name" value="Dicer_PBD"/>
</dbReference>
<keyword evidence="8" id="KW-0540">Nuclease</keyword>
<evidence type="ECO:0000256" key="22">
    <source>
        <dbReference type="SAM" id="MobiDB-lite"/>
    </source>
</evidence>
<dbReference type="SMART" id="SM00490">
    <property type="entry name" value="HELICc"/>
    <property type="match status" value="1"/>
</dbReference>
<evidence type="ECO:0000259" key="24">
    <source>
        <dbReference type="PROSITE" id="PS50142"/>
    </source>
</evidence>
<evidence type="ECO:0000256" key="17">
    <source>
        <dbReference type="ARBA" id="ARBA00022884"/>
    </source>
</evidence>
<dbReference type="GO" id="GO:0031054">
    <property type="term" value="P:pre-miRNA processing"/>
    <property type="evidence" value="ECO:0007669"/>
    <property type="project" value="InterPro"/>
</dbReference>
<feature type="region of interest" description="Disordered" evidence="22">
    <location>
        <begin position="1237"/>
        <end position="1257"/>
    </location>
</feature>
<evidence type="ECO:0000256" key="2">
    <source>
        <dbReference type="ARBA" id="ARBA00001936"/>
    </source>
</evidence>
<comment type="cofactor">
    <cofactor evidence="2">
        <name>Mn(2+)</name>
        <dbReference type="ChEBI" id="CHEBI:29035"/>
    </cofactor>
</comment>
<evidence type="ECO:0000259" key="26">
    <source>
        <dbReference type="PROSITE" id="PS51192"/>
    </source>
</evidence>
<dbReference type="GO" id="GO:0003723">
    <property type="term" value="F:RNA binding"/>
    <property type="evidence" value="ECO:0007669"/>
    <property type="project" value="UniProtKB-UniRule"/>
</dbReference>
<keyword evidence="11" id="KW-0547">Nucleotide-binding</keyword>
<dbReference type="Pfam" id="PF00271">
    <property type="entry name" value="Helicase_C"/>
    <property type="match status" value="1"/>
</dbReference>
<dbReference type="SMART" id="SM00535">
    <property type="entry name" value="RIBOc"/>
    <property type="match status" value="2"/>
</dbReference>
<name>A0A1S3JIA9_LINAN</name>
<evidence type="ECO:0000256" key="20">
    <source>
        <dbReference type="ARBA" id="ARBA00035116"/>
    </source>
</evidence>
<dbReference type="Pfam" id="PF03368">
    <property type="entry name" value="Dicer_dimer"/>
    <property type="match status" value="1"/>
</dbReference>
<dbReference type="PROSITE" id="PS50137">
    <property type="entry name" value="DS_RBD"/>
    <property type="match status" value="1"/>
</dbReference>
<evidence type="ECO:0000256" key="10">
    <source>
        <dbReference type="ARBA" id="ARBA00022737"/>
    </source>
</evidence>
<dbReference type="GO" id="GO:0005737">
    <property type="term" value="C:cytoplasm"/>
    <property type="evidence" value="ECO:0007669"/>
    <property type="project" value="UniProtKB-SubCell"/>
</dbReference>
<evidence type="ECO:0000256" key="11">
    <source>
        <dbReference type="ARBA" id="ARBA00022741"/>
    </source>
</evidence>
<dbReference type="CDD" id="cd18034">
    <property type="entry name" value="DEXHc_dicer"/>
    <property type="match status" value="1"/>
</dbReference>
<dbReference type="SMART" id="SM00487">
    <property type="entry name" value="DEXDc"/>
    <property type="match status" value="1"/>
</dbReference>
<evidence type="ECO:0000256" key="7">
    <source>
        <dbReference type="ARBA" id="ARBA00022553"/>
    </source>
</evidence>
<dbReference type="InterPro" id="IPR048512">
    <property type="entry name" value="Dicer_platform"/>
</dbReference>
<dbReference type="InterPro" id="IPR003100">
    <property type="entry name" value="PAZ_dom"/>
</dbReference>
<dbReference type="SUPFAM" id="SSF54768">
    <property type="entry name" value="dsRNA-binding domain-like"/>
    <property type="match status" value="1"/>
</dbReference>
<dbReference type="InterPro" id="IPR014720">
    <property type="entry name" value="dsRBD_dom"/>
</dbReference>
<dbReference type="InterPro" id="IPR038248">
    <property type="entry name" value="Dicer_dimer_sf"/>
</dbReference>
<dbReference type="Pfam" id="PF02170">
    <property type="entry name" value="PAZ"/>
    <property type="match status" value="1"/>
</dbReference>
<evidence type="ECO:0000259" key="25">
    <source>
        <dbReference type="PROSITE" id="PS50821"/>
    </source>
</evidence>
<evidence type="ECO:0000256" key="19">
    <source>
        <dbReference type="ARBA" id="ARBA00023211"/>
    </source>
</evidence>
<comment type="catalytic activity">
    <reaction evidence="1">
        <text>Endonucleolytic cleavage to 5'-phosphomonoester.</text>
        <dbReference type="EC" id="3.1.26.3"/>
    </reaction>
</comment>
<dbReference type="OrthoDB" id="2392202at2759"/>
<feature type="region of interest" description="Disordered" evidence="22">
    <location>
        <begin position="1"/>
        <end position="23"/>
    </location>
</feature>
<evidence type="ECO:0000256" key="15">
    <source>
        <dbReference type="ARBA" id="ARBA00022840"/>
    </source>
</evidence>
<comment type="similarity">
    <text evidence="20 21">Belongs to the helicase family. Dicer subfamily.</text>
</comment>
<keyword evidence="15" id="KW-0067">ATP-binding</keyword>
<dbReference type="CDD" id="cd10843">
    <property type="entry name" value="DSRM_DICER"/>
    <property type="match status" value="1"/>
</dbReference>
<evidence type="ECO:0000256" key="16">
    <source>
        <dbReference type="ARBA" id="ARBA00022842"/>
    </source>
</evidence>
<keyword evidence="12" id="KW-0255">Endonuclease</keyword>
<dbReference type="InterPro" id="IPR036389">
    <property type="entry name" value="RNase_III_sf"/>
</dbReference>
<dbReference type="SUPFAM" id="SSF69065">
    <property type="entry name" value="RNase III domain-like"/>
    <property type="match status" value="2"/>
</dbReference>
<dbReference type="GO" id="GO:0003677">
    <property type="term" value="F:DNA binding"/>
    <property type="evidence" value="ECO:0007669"/>
    <property type="project" value="InterPro"/>
</dbReference>
<accession>A0A1S3JIA9</accession>
<dbReference type="PROSITE" id="PS51327">
    <property type="entry name" value="DICER_DSRBF"/>
    <property type="match status" value="1"/>
</dbReference>
<evidence type="ECO:0000256" key="6">
    <source>
        <dbReference type="ARBA" id="ARBA00022490"/>
    </source>
</evidence>
<dbReference type="PROSITE" id="PS51192">
    <property type="entry name" value="HELICASE_ATP_BIND_1"/>
    <property type="match status" value="1"/>
</dbReference>
<evidence type="ECO:0000256" key="12">
    <source>
        <dbReference type="ARBA" id="ARBA00022759"/>
    </source>
</evidence>
<dbReference type="Gene3D" id="3.30.160.380">
    <property type="entry name" value="Dicer dimerisation domain"/>
    <property type="match status" value="1"/>
</dbReference>
<keyword evidence="17 21" id="KW-0694">RNA-binding</keyword>
<comment type="cofactor">
    <cofactor evidence="3">
        <name>Mg(2+)</name>
        <dbReference type="ChEBI" id="CHEBI:18420"/>
    </cofactor>
</comment>
<feature type="domain" description="Dicer dsRNA-binding fold" evidence="28">
    <location>
        <begin position="642"/>
        <end position="736"/>
    </location>
</feature>
<feature type="domain" description="Helicase C-terminal" evidence="27">
    <location>
        <begin position="430"/>
        <end position="614"/>
    </location>
</feature>
<feature type="compositionally biased region" description="Basic and acidic residues" evidence="22">
    <location>
        <begin position="1543"/>
        <end position="1556"/>
    </location>
</feature>
<dbReference type="GO" id="GO:0005524">
    <property type="term" value="F:ATP binding"/>
    <property type="evidence" value="ECO:0007669"/>
    <property type="project" value="UniProtKB-KW"/>
</dbReference>
<feature type="domain" description="RNase III" evidence="24">
    <location>
        <begin position="1610"/>
        <end position="1769"/>
    </location>
</feature>
<dbReference type="GO" id="GO:0004525">
    <property type="term" value="F:ribonuclease III activity"/>
    <property type="evidence" value="ECO:0007669"/>
    <property type="project" value="UniProtKB-EC"/>
</dbReference>
<evidence type="ECO:0000256" key="13">
    <source>
        <dbReference type="ARBA" id="ARBA00022801"/>
    </source>
</evidence>
<gene>
    <name evidence="30" type="primary">LOC106173323</name>
</gene>
<keyword evidence="9" id="KW-0479">Metal-binding</keyword>
<keyword evidence="7" id="KW-0597">Phosphoprotein</keyword>
<keyword evidence="14" id="KW-0347">Helicase</keyword>
<dbReference type="SUPFAM" id="SSF101690">
    <property type="entry name" value="PAZ domain"/>
    <property type="match status" value="1"/>
</dbReference>
<dbReference type="PROSITE" id="PS50142">
    <property type="entry name" value="RNASE_3_2"/>
    <property type="match status" value="2"/>
</dbReference>
<evidence type="ECO:0000259" key="28">
    <source>
        <dbReference type="PROSITE" id="PS51327"/>
    </source>
</evidence>
<keyword evidence="10" id="KW-0677">Repeat</keyword>
<protein>
    <recommendedName>
        <fullName evidence="5">ribonuclease III</fullName>
        <ecNumber evidence="5">3.1.26.3</ecNumber>
    </recommendedName>
</protein>
<dbReference type="EC" id="3.1.26.3" evidence="5"/>
<dbReference type="FunFam" id="3.40.50.300:FF:000628">
    <property type="entry name" value="Endoribonuclease Dicer"/>
    <property type="match status" value="1"/>
</dbReference>
<evidence type="ECO:0000313" key="30">
    <source>
        <dbReference type="RefSeq" id="XP_013409876.1"/>
    </source>
</evidence>
<dbReference type="FunCoup" id="A0A1S3JIA9">
    <property type="interactions" value="1036"/>
</dbReference>
<comment type="subcellular location">
    <subcellularLocation>
        <location evidence="4">Cytoplasm</location>
    </subcellularLocation>
</comment>
<evidence type="ECO:0000256" key="18">
    <source>
        <dbReference type="ARBA" id="ARBA00023158"/>
    </source>
</evidence>
<evidence type="ECO:0000256" key="1">
    <source>
        <dbReference type="ARBA" id="ARBA00000109"/>
    </source>
</evidence>
<dbReference type="InterPro" id="IPR006935">
    <property type="entry name" value="Helicase/UvrB_N"/>
</dbReference>
<feature type="compositionally biased region" description="Acidic residues" evidence="22">
    <location>
        <begin position="1131"/>
        <end position="1150"/>
    </location>
</feature>
<evidence type="ECO:0000256" key="4">
    <source>
        <dbReference type="ARBA" id="ARBA00004496"/>
    </source>
</evidence>
<dbReference type="STRING" id="7574.A0A1S3JIA9"/>
<reference evidence="30" key="1">
    <citation type="submission" date="2025-08" db="UniProtKB">
        <authorList>
            <consortium name="RefSeq"/>
        </authorList>
    </citation>
    <scope>IDENTIFICATION</scope>
    <source>
        <tissue evidence="30">Gonads</tissue>
    </source>
</reference>
<dbReference type="RefSeq" id="XP_013409876.1">
    <property type="nucleotide sequence ID" value="XM_013554422.2"/>
</dbReference>
<dbReference type="Proteomes" id="UP000085678">
    <property type="component" value="Unplaced"/>
</dbReference>
<feature type="domain" description="PAZ" evidence="25">
    <location>
        <begin position="907"/>
        <end position="1059"/>
    </location>
</feature>
<sequence length="1881" mass="214445">MGSKNEPEGSRKPIRNRRDEFIPTDNFTPRTFQVDLLDNAIHQNTIVCLGRGTGKTFIAVMLIKELAYQIRKDVQNDGKRTFFLVESVPLVAQQAKVLRLHTDVCVGEYVAAMGVDSWEKEKWSKEFQQKQVLVMTAQIFLNILHHGFFPMWKVNLIVFDECHHAVKSHPYVKIMDHFGQCDPLHYPRILGLTASILNSKCKTPDELERKMGELEVTLHSSAETSTDMISLETYGATPKETIVECDLYEDFTGLVSQFDVILNSALDFLNDSNIAFSEEENERDPCAIPRTVLVECLVSLHQLGPWCCDRLAQAFHKQLDKILAHEAMDINIQLIIYTQTQLRMIHNLFIHKYDRLQSLEELLSFVSPKVLKTLEILREYKPDDDFMIIGGGPTEYMDMDAEVASDDSFDTDEDDDYDEPFFDMSKQQQQHSQIHYIARKRSSDENVTEEKEGALCGIVFVERRHAAFALHKLIEELCNWDTELFFVRSSHITGHSAKSGGVRTKETENQFRKQEEILRSFRCQEVNLLVATSVVEEGVDVPKCNLVIRFDPPSNYRSYVQSKGRARAKESQFVMIVEHGKLTKFHEDLQTYRGIEKILLGKCNECEDQDEEEHDTATVDNLIPPYMPVKEEGAPCVTMSSAIALVNRYCAKLPSDAFTHLTPKWHIEEQGTDPVMYVCTLRLPINSPVKEPCVGDPMSSQKLAKMAVALKTCQKLHEAGELDNHLLPIGTMREMLRYDDDENEWDSEDVQGQARPGTTKRKQYYYKKIAEALSCEFPQVGQSSFMYVINMKLTCPITEDQNTRGRKIYAPEDNPRFFGILTTKLIPKIPNFPVFTRSGEVGVSLILAQTDVVLNAEQNEKLSQFHQYVFERVLRLRKDPMVYTPKQAPSGCIIIPVYKGDEENYQVDWDFINKIDMTTPLISRRSYLFKPDREKFTFEDNKFEDAVVMPAYRNIDQPQFFYVAEIRHDLNPRSSFPSPELFRTFQDYYFSKYGLKLTDMSQPLLDVDHTSARLNLLTPRYVNQKGVALPTSSAETKRARRENLQQKQILIPELCDIHPFPASFWRKAVCLPTILYRINYLLIAEEIRIRISSEAGIGIAQLPKDYIFPNLDFGFRQEMEKQCLLNGIGREDEEGESTDSFEDKSDEDECEPNKPACEVDTDSKKSAISTILPTTTETHTFNGCSDEHENKGQLDPEINHQDVLLHKRSGLTLNLSPATNPSEPNAKQVHSMPDKKPLLLESTSPFPESTEESSKTNGSLELLKNCDKNQELFRGDSIEVQSVPGGDSDPMATADCDIKDSTSAAKISFDADIELENYIGPTPSMLIQALTMSNANDFFNLERLETIGDSFLKFAVTIYLYCTYPGIHEGKLSNLRSKQVSNFNLYRLGKKKGLAECMIATKFEPNENWLPPGYVIDSEKTGGLKIQIASMCKPKTNQSTSLEESVNLTNSSSQQTSSSLGQLQQKFNQELEEINQATETDTDDPSDVCVIPYDLRTQHSLPDKSIADCVEALIGCYLTQCGPKAALQFMSWVGLKVLPEVEEKESQSHENRKSCHDSGNNGSSLNGHTAMPVPSERGKTRFHPLQSPPSPLLTHVPKALQVLEHYLSGFEQFEETIQYRFKDRAYLLQAFTHASYHYNTVTDCYQRLEFLGDAILDYLITRHLYEDDHKFSPGVLTDLRSALVNNNIFAALAVKWNFHKFFKAVCPQLFSVIDDFVEWQKEREDFINVDQEFMEIDGDNEEEGEDVEIPKALGDIFESVAGAIYMDSDMSLDSVWRVYFRMMKPQIDQFTAHIPRSPVRELLELEPETAKFEKPERTMEGKIRVTVNVVGKGSFRGLGRNYRIAKSTAARRALKYIRMIKLQETLALRKAMAPSLLFSQQ</sequence>
<dbReference type="PANTHER" id="PTHR14950">
    <property type="entry name" value="DICER-RELATED"/>
    <property type="match status" value="1"/>
</dbReference>
<dbReference type="Gene3D" id="3.40.50.300">
    <property type="entry name" value="P-loop containing nucleotide triphosphate hydrolases"/>
    <property type="match status" value="2"/>
</dbReference>
<feature type="region of interest" description="Disordered" evidence="22">
    <location>
        <begin position="1128"/>
        <end position="1166"/>
    </location>
</feature>
<feature type="region of interest" description="Disordered" evidence="22">
    <location>
        <begin position="1543"/>
        <end position="1585"/>
    </location>
</feature>
<dbReference type="InterPro" id="IPR000999">
    <property type="entry name" value="RNase_III_dom"/>
</dbReference>
<evidence type="ECO:0000256" key="8">
    <source>
        <dbReference type="ARBA" id="ARBA00022722"/>
    </source>
</evidence>
<dbReference type="PROSITE" id="PS51194">
    <property type="entry name" value="HELICASE_CTER"/>
    <property type="match status" value="1"/>
</dbReference>
<dbReference type="SMART" id="SM00949">
    <property type="entry name" value="PAZ"/>
    <property type="match status" value="1"/>
</dbReference>
<dbReference type="GO" id="GO:0070578">
    <property type="term" value="C:RISC-loading complex"/>
    <property type="evidence" value="ECO:0007669"/>
    <property type="project" value="TreeGrafter"/>
</dbReference>
<dbReference type="GO" id="GO:0046872">
    <property type="term" value="F:metal ion binding"/>
    <property type="evidence" value="ECO:0007669"/>
    <property type="project" value="UniProtKB-KW"/>
</dbReference>